<evidence type="ECO:0000313" key="3">
    <source>
        <dbReference type="EMBL" id="EPX84967.1"/>
    </source>
</evidence>
<dbReference type="PANTHER" id="PTHR46268:SF6">
    <property type="entry name" value="UNIVERSAL STRESS PROTEIN UP12"/>
    <property type="match status" value="1"/>
</dbReference>
<dbReference type="Proteomes" id="UP000015347">
    <property type="component" value="Unassembled WGS sequence"/>
</dbReference>
<evidence type="ECO:0000313" key="4">
    <source>
        <dbReference type="Proteomes" id="UP000015347"/>
    </source>
</evidence>
<comment type="caution">
    <text evidence="3">The sequence shown here is derived from an EMBL/GenBank/DDBJ whole genome shotgun (WGS) entry which is preliminary data.</text>
</comment>
<dbReference type="OrthoDB" id="5564966at2"/>
<dbReference type="PRINTS" id="PR01438">
    <property type="entry name" value="UNVRSLSTRESS"/>
</dbReference>
<dbReference type="EMBL" id="APVH01000011">
    <property type="protein sequence ID" value="EPX84967.1"/>
    <property type="molecule type" value="Genomic_DNA"/>
</dbReference>
<evidence type="ECO:0000256" key="1">
    <source>
        <dbReference type="ARBA" id="ARBA00008791"/>
    </source>
</evidence>
<dbReference type="InterPro" id="IPR006016">
    <property type="entry name" value="UspA"/>
</dbReference>
<dbReference type="Pfam" id="PF00582">
    <property type="entry name" value="Usp"/>
    <property type="match status" value="1"/>
</dbReference>
<keyword evidence="4" id="KW-1185">Reference proteome</keyword>
<dbReference type="HOGENOM" id="CLU_049301_16_2_5"/>
<dbReference type="AlphaFoldDB" id="S9QZD2"/>
<name>S9QZD2_9RHOB</name>
<dbReference type="CDD" id="cd00293">
    <property type="entry name" value="USP-like"/>
    <property type="match status" value="1"/>
</dbReference>
<dbReference type="PANTHER" id="PTHR46268">
    <property type="entry name" value="STRESS RESPONSE PROTEIN NHAX"/>
    <property type="match status" value="1"/>
</dbReference>
<proteinExistence type="inferred from homology"/>
<dbReference type="RefSeq" id="WP_020041131.1">
    <property type="nucleotide sequence ID" value="NZ_KE557273.1"/>
</dbReference>
<sequence>MFKKILAPYDGSQNAQRALAKAIEMSKLCGAPLTILTVYRHHSMLEASLSMVRKESPGNLDDAMRGYASEVAEHGKAICREHGLEEVRAFVKSGQTARTIVQFAEDHDFDVIIIGRRGLGSIEDYLMGSVSHKVTGMAPCPVLVT</sequence>
<reference evidence="4" key="1">
    <citation type="journal article" date="2014" name="Stand. Genomic Sci.">
        <title>Genome sequence of the exopolysaccharide-producing Salipiger mucosus type strain (DSM 16094(T)), a moderately halophilic member of the Roseobacter clade.</title>
        <authorList>
            <person name="Riedel T."/>
            <person name="Spring S."/>
            <person name="Fiebig A."/>
            <person name="Petersen J."/>
            <person name="Kyrpides N.C."/>
            <person name="Goker M."/>
            <person name="Klenk H.P."/>
        </authorList>
    </citation>
    <scope>NUCLEOTIDE SEQUENCE [LARGE SCALE GENOMIC DNA]</scope>
    <source>
        <strain evidence="4">DSM 16094</strain>
    </source>
</reference>
<dbReference type="InterPro" id="IPR006015">
    <property type="entry name" value="Universal_stress_UspA"/>
</dbReference>
<gene>
    <name evidence="3" type="ORF">Salmuc_00564</name>
</gene>
<feature type="domain" description="UspA" evidence="2">
    <location>
        <begin position="1"/>
        <end position="144"/>
    </location>
</feature>
<accession>S9QZD2</accession>
<dbReference type="Gene3D" id="3.40.50.620">
    <property type="entry name" value="HUPs"/>
    <property type="match status" value="1"/>
</dbReference>
<dbReference type="STRING" id="1123237.Salmuc_00564"/>
<dbReference type="InterPro" id="IPR014729">
    <property type="entry name" value="Rossmann-like_a/b/a_fold"/>
</dbReference>
<dbReference type="SUPFAM" id="SSF52402">
    <property type="entry name" value="Adenine nucleotide alpha hydrolases-like"/>
    <property type="match status" value="1"/>
</dbReference>
<comment type="similarity">
    <text evidence="1">Belongs to the universal stress protein A family.</text>
</comment>
<evidence type="ECO:0000259" key="2">
    <source>
        <dbReference type="Pfam" id="PF00582"/>
    </source>
</evidence>
<organism evidence="3 4">
    <name type="scientific">Salipiger mucosus DSM 16094</name>
    <dbReference type="NCBI Taxonomy" id="1123237"/>
    <lineage>
        <taxon>Bacteria</taxon>
        <taxon>Pseudomonadati</taxon>
        <taxon>Pseudomonadota</taxon>
        <taxon>Alphaproteobacteria</taxon>
        <taxon>Rhodobacterales</taxon>
        <taxon>Roseobacteraceae</taxon>
        <taxon>Salipiger</taxon>
    </lineage>
</organism>
<dbReference type="eggNOG" id="COG0589">
    <property type="taxonomic scope" value="Bacteria"/>
</dbReference>
<protein>
    <submittedName>
        <fullName evidence="3">Universal stress protein UspA</fullName>
    </submittedName>
</protein>